<keyword evidence="3" id="KW-1185">Reference proteome</keyword>
<dbReference type="STRING" id="456.Ljor_1957"/>
<accession>A0A0W0VC11</accession>
<sequence>MNDLSRGTIRIQGFSDPEMEFQLLRQLGSTAYGGASVGECFALINGMKAADIQAWVAGFEQWGHLQRQDALERAKKKHRQSAYEQFLKAANFFRAAEYYSPCNQDHHRQLGLLARDCFEQAMLNSDYHFESLTLTLNGELIPVYCIFPSQEKSKRKTIIIVSGFDGTLEEEFCMRGLAGLQRGYNVILMAGPGQMDTLRLNERSYFKPDYEHALSLVVQNLANRKELDYNKLALCGISFGGYFASRAACFEPEIKALIANSPIVDLYAYLSAFSGIDPLRDIPDNEDFSVDDLQFIPEQHMSRQLKAQTASLILRFGQKTFKDTFRYLREFTVENLLERIKCPTLAMLGEGEGQEPQRQSTQFIEKTNADEYRFADYTGASMHCQVGNPVLANAIMYDWLDELFK</sequence>
<dbReference type="SUPFAM" id="SSF53474">
    <property type="entry name" value="alpha/beta-Hydrolases"/>
    <property type="match status" value="1"/>
</dbReference>
<dbReference type="PANTHER" id="PTHR22946:SF12">
    <property type="entry name" value="CONIDIAL PIGMENT BIOSYNTHESIS PROTEIN AYG1 (AFU_ORTHOLOGUE AFUA_2G17550)"/>
    <property type="match status" value="1"/>
</dbReference>
<dbReference type="Gene3D" id="1.20.1440.110">
    <property type="entry name" value="acylaminoacyl peptidase"/>
    <property type="match status" value="1"/>
</dbReference>
<evidence type="ECO:0000313" key="3">
    <source>
        <dbReference type="Proteomes" id="UP000055035"/>
    </source>
</evidence>
<dbReference type="Proteomes" id="UP000055035">
    <property type="component" value="Unassembled WGS sequence"/>
</dbReference>
<comment type="caution">
    <text evidence="2">The sequence shown here is derived from an EMBL/GenBank/DDBJ whole genome shotgun (WGS) entry which is preliminary data.</text>
</comment>
<dbReference type="InterPro" id="IPR029058">
    <property type="entry name" value="AB_hydrolase_fold"/>
</dbReference>
<dbReference type="InterPro" id="IPR050261">
    <property type="entry name" value="FrsA_esterase"/>
</dbReference>
<gene>
    <name evidence="2" type="ORF">Ljor_1957</name>
</gene>
<dbReference type="Pfam" id="PF06500">
    <property type="entry name" value="FrsA-like"/>
    <property type="match status" value="1"/>
</dbReference>
<dbReference type="PATRIC" id="fig|456.5.peg.2082"/>
<dbReference type="AlphaFoldDB" id="A0A0W0VC11"/>
<protein>
    <submittedName>
        <fullName evidence="2">Dipeptidyl aminopeptidase/acylaminoacyl peptidase</fullName>
    </submittedName>
</protein>
<organism evidence="2 3">
    <name type="scientific">Legionella jordanis</name>
    <dbReference type="NCBI Taxonomy" id="456"/>
    <lineage>
        <taxon>Bacteria</taxon>
        <taxon>Pseudomonadati</taxon>
        <taxon>Pseudomonadota</taxon>
        <taxon>Gammaproteobacteria</taxon>
        <taxon>Legionellales</taxon>
        <taxon>Legionellaceae</taxon>
        <taxon>Legionella</taxon>
    </lineage>
</organism>
<dbReference type="EMBL" id="LNYJ01000011">
    <property type="protein sequence ID" value="KTD17651.1"/>
    <property type="molecule type" value="Genomic_DNA"/>
</dbReference>
<name>A0A0W0VC11_9GAMM</name>
<evidence type="ECO:0000256" key="1">
    <source>
        <dbReference type="ARBA" id="ARBA00022801"/>
    </source>
</evidence>
<dbReference type="GO" id="GO:0004177">
    <property type="term" value="F:aminopeptidase activity"/>
    <property type="evidence" value="ECO:0007669"/>
    <property type="project" value="UniProtKB-KW"/>
</dbReference>
<reference evidence="2 3" key="1">
    <citation type="submission" date="2015-11" db="EMBL/GenBank/DDBJ databases">
        <title>Genomic analysis of 38 Legionella species identifies large and diverse effector repertoires.</title>
        <authorList>
            <person name="Burstein D."/>
            <person name="Amaro F."/>
            <person name="Zusman T."/>
            <person name="Lifshitz Z."/>
            <person name="Cohen O."/>
            <person name="Gilbert J.A."/>
            <person name="Pupko T."/>
            <person name="Shuman H.A."/>
            <person name="Segal G."/>
        </authorList>
    </citation>
    <scope>NUCLEOTIDE SEQUENCE [LARGE SCALE GENOMIC DNA]</scope>
    <source>
        <strain evidence="2 3">BL-540</strain>
    </source>
</reference>
<keyword evidence="2" id="KW-0645">Protease</keyword>
<dbReference type="PANTHER" id="PTHR22946">
    <property type="entry name" value="DIENELACTONE HYDROLASE DOMAIN-CONTAINING PROTEIN-RELATED"/>
    <property type="match status" value="1"/>
</dbReference>
<dbReference type="Gene3D" id="3.40.50.1820">
    <property type="entry name" value="alpha/beta hydrolase"/>
    <property type="match status" value="1"/>
</dbReference>
<keyword evidence="1" id="KW-0378">Hydrolase</keyword>
<proteinExistence type="predicted"/>
<dbReference type="InterPro" id="IPR010520">
    <property type="entry name" value="FrsA-like"/>
</dbReference>
<evidence type="ECO:0000313" key="2">
    <source>
        <dbReference type="EMBL" id="KTD17651.1"/>
    </source>
</evidence>
<dbReference type="RefSeq" id="WP_058471386.1">
    <property type="nucleotide sequence ID" value="NZ_CAAAIC010000015.1"/>
</dbReference>
<keyword evidence="2" id="KW-0031">Aminopeptidase</keyword>
<dbReference type="OrthoDB" id="9812921at2"/>